<comment type="subcellular location">
    <subcellularLocation>
        <location evidence="1">Cell membrane</location>
        <topology evidence="1">Multi-pass membrane protein</topology>
    </subcellularLocation>
</comment>
<proteinExistence type="inferred from homology"/>
<keyword evidence="3" id="KW-0813">Transport</keyword>
<dbReference type="Proteomes" id="UP000199556">
    <property type="component" value="Unassembled WGS sequence"/>
</dbReference>
<evidence type="ECO:0000313" key="10">
    <source>
        <dbReference type="Proteomes" id="UP000199556"/>
    </source>
</evidence>
<dbReference type="RefSeq" id="WP_090487395.1">
    <property type="nucleotide sequence ID" value="NZ_FOUO01000021.1"/>
</dbReference>
<keyword evidence="5 8" id="KW-0812">Transmembrane</keyword>
<dbReference type="EMBL" id="FOUO01000021">
    <property type="protein sequence ID" value="SFM67341.1"/>
    <property type="molecule type" value="Genomic_DNA"/>
</dbReference>
<evidence type="ECO:0000256" key="2">
    <source>
        <dbReference type="ARBA" id="ARBA00010735"/>
    </source>
</evidence>
<dbReference type="Pfam" id="PF03591">
    <property type="entry name" value="AzlC"/>
    <property type="match status" value="1"/>
</dbReference>
<evidence type="ECO:0000256" key="3">
    <source>
        <dbReference type="ARBA" id="ARBA00022448"/>
    </source>
</evidence>
<evidence type="ECO:0000313" key="9">
    <source>
        <dbReference type="EMBL" id="SFM67341.1"/>
    </source>
</evidence>
<accession>A0A1I4SSF1</accession>
<keyword evidence="10" id="KW-1185">Reference proteome</keyword>
<keyword evidence="4" id="KW-1003">Cell membrane</keyword>
<dbReference type="GO" id="GO:0005886">
    <property type="term" value="C:plasma membrane"/>
    <property type="evidence" value="ECO:0007669"/>
    <property type="project" value="UniProtKB-SubCell"/>
</dbReference>
<dbReference type="InterPro" id="IPR011606">
    <property type="entry name" value="Brnchd-chn_aa_trnsp_permease"/>
</dbReference>
<evidence type="ECO:0000256" key="7">
    <source>
        <dbReference type="ARBA" id="ARBA00023136"/>
    </source>
</evidence>
<dbReference type="PANTHER" id="PTHR34979">
    <property type="entry name" value="INNER MEMBRANE PROTEIN YGAZ"/>
    <property type="match status" value="1"/>
</dbReference>
<evidence type="ECO:0000256" key="1">
    <source>
        <dbReference type="ARBA" id="ARBA00004651"/>
    </source>
</evidence>
<protein>
    <submittedName>
        <fullName evidence="9">4-azaleucine resistance probable transporter AzlC</fullName>
    </submittedName>
</protein>
<keyword evidence="7 8" id="KW-0472">Membrane</keyword>
<evidence type="ECO:0000256" key="4">
    <source>
        <dbReference type="ARBA" id="ARBA00022475"/>
    </source>
</evidence>
<dbReference type="PANTHER" id="PTHR34979:SF1">
    <property type="entry name" value="INNER MEMBRANE PROTEIN YGAZ"/>
    <property type="match status" value="1"/>
</dbReference>
<comment type="similarity">
    <text evidence="2">Belongs to the AzlC family.</text>
</comment>
<gene>
    <name evidence="9" type="ORF">SAMN05421721_12121</name>
</gene>
<organism evidence="9 10">
    <name type="scientific">Ectothiorhodospira mobilis</name>
    <dbReference type="NCBI Taxonomy" id="195064"/>
    <lineage>
        <taxon>Bacteria</taxon>
        <taxon>Pseudomonadati</taxon>
        <taxon>Pseudomonadota</taxon>
        <taxon>Gammaproteobacteria</taxon>
        <taxon>Chromatiales</taxon>
        <taxon>Ectothiorhodospiraceae</taxon>
        <taxon>Ectothiorhodospira</taxon>
    </lineage>
</organism>
<feature type="transmembrane region" description="Helical" evidence="8">
    <location>
        <begin position="131"/>
        <end position="153"/>
    </location>
</feature>
<dbReference type="OrthoDB" id="3181706at2"/>
<keyword evidence="6 8" id="KW-1133">Transmembrane helix</keyword>
<reference evidence="9 10" key="1">
    <citation type="submission" date="2016-10" db="EMBL/GenBank/DDBJ databases">
        <authorList>
            <person name="de Groot N.N."/>
        </authorList>
    </citation>
    <scope>NUCLEOTIDE SEQUENCE [LARGE SCALE GENOMIC DNA]</scope>
    <source>
        <strain evidence="9 10">DSM 4180</strain>
    </source>
</reference>
<feature type="transmembrane region" description="Helical" evidence="8">
    <location>
        <begin position="165"/>
        <end position="183"/>
    </location>
</feature>
<feature type="transmembrane region" description="Helical" evidence="8">
    <location>
        <begin position="13"/>
        <end position="31"/>
    </location>
</feature>
<dbReference type="GO" id="GO:1903785">
    <property type="term" value="P:L-valine transmembrane transport"/>
    <property type="evidence" value="ECO:0007669"/>
    <property type="project" value="TreeGrafter"/>
</dbReference>
<dbReference type="STRING" id="195064.SAMN05421721_12121"/>
<name>A0A1I4SSF1_ECTMO</name>
<evidence type="ECO:0000256" key="8">
    <source>
        <dbReference type="SAM" id="Phobius"/>
    </source>
</evidence>
<evidence type="ECO:0000256" key="5">
    <source>
        <dbReference type="ARBA" id="ARBA00022692"/>
    </source>
</evidence>
<sequence>MSAGLGLRAGVRAAMPIAAAYLPVAFALGAASSRLDFSVLESALWSAIMFSGANQALLLSGIASEASVIVLTLLAVAASLRHLLYGAALAGRLKASPAGLMMFAYGLTDEVFATTLTAYEARAHALPSRWLVGLAFTALGVWIIGTALGNALGDILQDHFPGLREALDFALPALFVGLVWSTARRSILGRMLLAAGLSACMVFLGRPELAILVGALPALIPDRRAQ</sequence>
<evidence type="ECO:0000256" key="6">
    <source>
        <dbReference type="ARBA" id="ARBA00022989"/>
    </source>
</evidence>
<dbReference type="AlphaFoldDB" id="A0A1I4SSF1"/>